<feature type="coiled-coil region" evidence="1">
    <location>
        <begin position="980"/>
        <end position="1099"/>
    </location>
</feature>
<feature type="compositionally biased region" description="Basic and acidic residues" evidence="2">
    <location>
        <begin position="400"/>
        <end position="412"/>
    </location>
</feature>
<evidence type="ECO:0008006" key="5">
    <source>
        <dbReference type="Google" id="ProtNLM"/>
    </source>
</evidence>
<keyword evidence="4" id="KW-1185">Reference proteome</keyword>
<feature type="compositionally biased region" description="Polar residues" evidence="2">
    <location>
        <begin position="499"/>
        <end position="508"/>
    </location>
</feature>
<keyword evidence="1" id="KW-0175">Coiled coil</keyword>
<dbReference type="PANTHER" id="PTHR45615">
    <property type="entry name" value="MYOSIN HEAVY CHAIN, NON-MUSCLE"/>
    <property type="match status" value="1"/>
</dbReference>
<protein>
    <recommendedName>
        <fullName evidence="5">Myosin tail domain-containing protein</fullName>
    </recommendedName>
</protein>
<gene>
    <name evidence="3" type="ORF">RUM44_013602</name>
</gene>
<dbReference type="PANTHER" id="PTHR45615:SF36">
    <property type="entry name" value="MYOSIN HEAVY CHAIN-LIKE, ISOFORM B-RELATED"/>
    <property type="match status" value="1"/>
</dbReference>
<evidence type="ECO:0000313" key="4">
    <source>
        <dbReference type="Proteomes" id="UP001359485"/>
    </source>
</evidence>
<feature type="region of interest" description="Disordered" evidence="2">
    <location>
        <begin position="388"/>
        <end position="461"/>
    </location>
</feature>
<evidence type="ECO:0000256" key="1">
    <source>
        <dbReference type="SAM" id="Coils"/>
    </source>
</evidence>
<feature type="compositionally biased region" description="Basic and acidic residues" evidence="2">
    <location>
        <begin position="301"/>
        <end position="321"/>
    </location>
</feature>
<feature type="compositionally biased region" description="Low complexity" evidence="2">
    <location>
        <begin position="159"/>
        <end position="170"/>
    </location>
</feature>
<accession>A0ABR1BIA6</accession>
<dbReference type="EMBL" id="JAWJWF010000001">
    <property type="protein sequence ID" value="KAK6641882.1"/>
    <property type="molecule type" value="Genomic_DNA"/>
</dbReference>
<feature type="region of interest" description="Disordered" evidence="2">
    <location>
        <begin position="68"/>
        <end position="176"/>
    </location>
</feature>
<reference evidence="3 4" key="1">
    <citation type="submission" date="2023-09" db="EMBL/GenBank/DDBJ databases">
        <title>Genomes of two closely related lineages of the louse Polyplax serrata with different host specificities.</title>
        <authorList>
            <person name="Martinu J."/>
            <person name="Tarabai H."/>
            <person name="Stefka J."/>
            <person name="Hypsa V."/>
        </authorList>
    </citation>
    <scope>NUCLEOTIDE SEQUENCE [LARGE SCALE GENOMIC DNA]</scope>
    <source>
        <strain evidence="3">98ZLc_SE</strain>
    </source>
</reference>
<feature type="coiled-coil region" evidence="1">
    <location>
        <begin position="921"/>
        <end position="955"/>
    </location>
</feature>
<name>A0ABR1BIA6_POLSC</name>
<feature type="compositionally biased region" description="Low complexity" evidence="2">
    <location>
        <begin position="130"/>
        <end position="143"/>
    </location>
</feature>
<feature type="compositionally biased region" description="Basic and acidic residues" evidence="2">
    <location>
        <begin position="68"/>
        <end position="78"/>
    </location>
</feature>
<organism evidence="3 4">
    <name type="scientific">Polyplax serrata</name>
    <name type="common">Common mouse louse</name>
    <dbReference type="NCBI Taxonomy" id="468196"/>
    <lineage>
        <taxon>Eukaryota</taxon>
        <taxon>Metazoa</taxon>
        <taxon>Ecdysozoa</taxon>
        <taxon>Arthropoda</taxon>
        <taxon>Hexapoda</taxon>
        <taxon>Insecta</taxon>
        <taxon>Pterygota</taxon>
        <taxon>Neoptera</taxon>
        <taxon>Paraneoptera</taxon>
        <taxon>Psocodea</taxon>
        <taxon>Troctomorpha</taxon>
        <taxon>Phthiraptera</taxon>
        <taxon>Anoplura</taxon>
        <taxon>Polyplacidae</taxon>
        <taxon>Polyplax</taxon>
    </lineage>
</organism>
<evidence type="ECO:0000313" key="3">
    <source>
        <dbReference type="EMBL" id="KAK6641882.1"/>
    </source>
</evidence>
<feature type="compositionally biased region" description="Polar residues" evidence="2">
    <location>
        <begin position="388"/>
        <end position="399"/>
    </location>
</feature>
<feature type="region of interest" description="Disordered" evidence="2">
    <location>
        <begin position="1197"/>
        <end position="1216"/>
    </location>
</feature>
<feature type="region of interest" description="Disordered" evidence="2">
    <location>
        <begin position="1499"/>
        <end position="1537"/>
    </location>
</feature>
<feature type="region of interest" description="Disordered" evidence="2">
    <location>
        <begin position="252"/>
        <end position="321"/>
    </location>
</feature>
<dbReference type="Proteomes" id="UP001359485">
    <property type="component" value="Unassembled WGS sequence"/>
</dbReference>
<feature type="compositionally biased region" description="Polar residues" evidence="2">
    <location>
        <begin position="79"/>
        <end position="89"/>
    </location>
</feature>
<feature type="compositionally biased region" description="Polar residues" evidence="2">
    <location>
        <begin position="449"/>
        <end position="461"/>
    </location>
</feature>
<sequence length="1564" mass="177068">MNIYKQLGFFNSNDTSSSPDGNEIFSMLSRMKYDETPGLGEGGMENADVNGVQESVVEIIERQKIQMKETADRMEKEVNGTSSCGQENVNGERSDKPMADKEEGKASGTVRSSSTTDGDIKTRDGQQETSKASAKPKSVASKVRMPSTDAKSSFDSRRSSVSVTDTGSRRGSLVMSPLGSFSNIQEKIQALSRDQSQSDVSVKRKPKVKKLNEDMFKIVKLGKEITNSGPAKPKEPVRIASNVDVQSKLMKFGEKSGGKTSRKSSLDVGQSLEVSEKMQTASVEEKRKNINSKMKMTENNNETKRTGTHKETQVQHFGETCREANDTTLIKKNEEKSTHELKDSFMKKETLSSVVRKEEYKTSTKTSTVVTTEHTTLKDEVKELIGNDRNSVGVLNTSRKPSDESVEEEKVKGSRVGEAFKSEDKREEFEGTGNQVVSPIETAGAKPSRLSSPTPSIYDNVDESTNLQEELVREAMKVQESMKILTRKANKGSEDDSASTDISKSESMTMRKDEKSLMKKLKKKSNPNECYPKTQKLLIGKPINEYERANLEESRHKSLVSPTKVEAFLRDNLNPLPVMGKDPVNDVRMMEAVVEEIVTSKSNQLKHEKPTPSEIKFSSKGEVITGAISIKPAGRDDQSDLSAITLVPAFRPQTSIFDQPMMEEKRDVSSYLGPEQPCVSKAPDEERAPIEDFNKRSFNRERSTLSPLSDFSDESFDHYVPSIDLSVDSYSYDQYSRRRFVRSSSTPRRIFPQVVRPPALHPDKSSDDSSTVFDASMSFDLASNRTSLRQQFKPQPAFCEEQTASNSLSLRIAEFLNRTDHIMEEWRHLGKGGDDLQSLVQLPASNVPGQSSTRRKSATNILIKGMLNFTKGSRNSSVRSRSTARTPEACDRTISDIDELSEMTMDLTEERATGTMQAERLEAETAERVKLEQELSQIQHEKKNLQQASERLEMELFYARADVNGLSESEGDLEDGGGDAALYKNKCERAMRELEFTRRRLQQQHEDDLEQLVALKKQLEKKLSDAYEEVDEQRQVAGQWKRKVQKLQSEMNDLRLLLEVQSSRNNLLEKKQRKFDSEIQLLQDELRSEKSQKEHLSREKDMAFAEKYSMEQNLSSVRLELELKDEKLTALARELEEFSRGGGSEQEVTQLRKAKHDLEMKLKEQEEELDELAGQVSMLEGNKLRLEMSLESLRKEHRREMAQRDDELDEARSNSQKKIKVLESQLESEHEERTLLVREKHELERRLANAEERGRHNKAADEDALLRARRDLKKTKALLRDAQVMLERAKQDSPTKAALRALKNQLEDAELARASAVKAKQSLDSELSEVNGMLEEALRTKGDAENRCQAAVREMNALRTQVDENEEELAELLKKYRQTVQQLSAEQLSNQETAGALAEAEAERQSLRDQLAELTARLEANAVTDPINGLAQKKLEIRIKELENRLDMEQTTRGRLEVQITRLKENVERLNEECLQARTKEQTATDLTRKLQRSLRETKEDLAKHQAKEQEASHKRKELEKRLETAEHEASTARTDLRLAVKRIEDLQSAISGEIGSDSERTER</sequence>
<feature type="compositionally biased region" description="Basic and acidic residues" evidence="2">
    <location>
        <begin position="418"/>
        <end position="429"/>
    </location>
</feature>
<feature type="compositionally biased region" description="Polar residues" evidence="2">
    <location>
        <begin position="291"/>
        <end position="300"/>
    </location>
</feature>
<comment type="caution">
    <text evidence="3">The sequence shown here is derived from an EMBL/GenBank/DDBJ whole genome shotgun (WGS) entry which is preliminary data.</text>
</comment>
<feature type="compositionally biased region" description="Basic and acidic residues" evidence="2">
    <location>
        <begin position="90"/>
        <end position="105"/>
    </location>
</feature>
<feature type="region of interest" description="Disordered" evidence="2">
    <location>
        <begin position="487"/>
        <end position="516"/>
    </location>
</feature>
<evidence type="ECO:0000256" key="2">
    <source>
        <dbReference type="SAM" id="MobiDB-lite"/>
    </source>
</evidence>
<proteinExistence type="predicted"/>